<dbReference type="Gene3D" id="3.20.20.210">
    <property type="match status" value="1"/>
</dbReference>
<evidence type="ECO:0000259" key="1">
    <source>
        <dbReference type="Pfam" id="PF01208"/>
    </source>
</evidence>
<dbReference type="GO" id="GO:0006779">
    <property type="term" value="P:porphyrin-containing compound biosynthetic process"/>
    <property type="evidence" value="ECO:0007669"/>
    <property type="project" value="InterPro"/>
</dbReference>
<protein>
    <submittedName>
        <fullName evidence="2">Uroporphyrinogen decarboxylase</fullName>
    </submittedName>
</protein>
<feature type="domain" description="Uroporphyrinogen decarboxylase (URO-D)" evidence="1">
    <location>
        <begin position="50"/>
        <end position="288"/>
    </location>
</feature>
<evidence type="ECO:0000313" key="2">
    <source>
        <dbReference type="EMBL" id="QSX08256.1"/>
    </source>
</evidence>
<sequence length="325" mass="37521">MLSIRENLMETIKGGNPDRFVKQYEFLELIMNTPITRLKPPIGGQIVNEWGITVRWPEGQIGAFPVHDEEHILLKDISKWKEVIKAPNIIHPPEDWKAAQETVSKIDRNEKFVTIFVAPGIFEHLHYFMGMEGAMMNFYEEPELMHELIDFLVDWEIKLADEFIKYLKPDALFHHDDWGSSLNSLIAPPTFEEFILPAYKKIYGHWKENGVLIVHHNDAYSANLVPYMIEMGIDIWQGVVTSNNTPELIKKYGGQISFMGDLDSGVIDFPKWEKEIIAREVERACKSCGKHYFIPSQTQGGPDSSFPGVYQTINEEIDRMSKEMF</sequence>
<dbReference type="Pfam" id="PF01208">
    <property type="entry name" value="URO-D"/>
    <property type="match status" value="1"/>
</dbReference>
<dbReference type="AlphaFoldDB" id="A0A974XEK4"/>
<dbReference type="PANTHER" id="PTHR47099">
    <property type="entry name" value="METHYLCOBAMIDE:COM METHYLTRANSFERASE MTBA"/>
    <property type="match status" value="1"/>
</dbReference>
<dbReference type="InterPro" id="IPR052024">
    <property type="entry name" value="Methanogen_methyltrans"/>
</dbReference>
<dbReference type="KEGG" id="alka:J0B03_10740"/>
<dbReference type="InterPro" id="IPR000257">
    <property type="entry name" value="Uroporphyrinogen_deCOase"/>
</dbReference>
<organism evidence="2 3">
    <name type="scientific">Alkalibacter rhizosphaerae</name>
    <dbReference type="NCBI Taxonomy" id="2815577"/>
    <lineage>
        <taxon>Bacteria</taxon>
        <taxon>Bacillati</taxon>
        <taxon>Bacillota</taxon>
        <taxon>Clostridia</taxon>
        <taxon>Eubacteriales</taxon>
        <taxon>Eubacteriaceae</taxon>
        <taxon>Alkalibacter</taxon>
    </lineage>
</organism>
<dbReference type="EMBL" id="CP071444">
    <property type="protein sequence ID" value="QSX08256.1"/>
    <property type="molecule type" value="Genomic_DNA"/>
</dbReference>
<reference evidence="2" key="1">
    <citation type="submission" date="2021-03" db="EMBL/GenBank/DDBJ databases">
        <title>Alkalibacter marinus sp. nov., isolated from tidal flat sediment.</title>
        <authorList>
            <person name="Namirimu T."/>
            <person name="Yang J.-A."/>
            <person name="Yang S.-H."/>
            <person name="Kim Y.-J."/>
            <person name="Kwon K.K."/>
        </authorList>
    </citation>
    <scope>NUCLEOTIDE SEQUENCE</scope>
    <source>
        <strain evidence="2">ES005</strain>
    </source>
</reference>
<evidence type="ECO:0000313" key="3">
    <source>
        <dbReference type="Proteomes" id="UP000663499"/>
    </source>
</evidence>
<dbReference type="CDD" id="cd03309">
    <property type="entry name" value="CmuC_like"/>
    <property type="match status" value="1"/>
</dbReference>
<dbReference type="GO" id="GO:0004853">
    <property type="term" value="F:uroporphyrinogen decarboxylase activity"/>
    <property type="evidence" value="ECO:0007669"/>
    <property type="project" value="InterPro"/>
</dbReference>
<accession>A0A974XEK4</accession>
<dbReference type="InterPro" id="IPR038071">
    <property type="entry name" value="UROD/MetE-like_sf"/>
</dbReference>
<gene>
    <name evidence="2" type="ORF">J0B03_10740</name>
</gene>
<keyword evidence="3" id="KW-1185">Reference proteome</keyword>
<dbReference type="SUPFAM" id="SSF51726">
    <property type="entry name" value="UROD/MetE-like"/>
    <property type="match status" value="1"/>
</dbReference>
<dbReference type="Proteomes" id="UP000663499">
    <property type="component" value="Chromosome"/>
</dbReference>
<dbReference type="RefSeq" id="WP_207299598.1">
    <property type="nucleotide sequence ID" value="NZ_CP071444.1"/>
</dbReference>
<name>A0A974XEK4_9FIRM</name>
<proteinExistence type="predicted"/>
<dbReference type="PANTHER" id="PTHR47099:SF1">
    <property type="entry name" value="METHYLCOBAMIDE:COM METHYLTRANSFERASE MTBA"/>
    <property type="match status" value="1"/>
</dbReference>